<dbReference type="eggNOG" id="COG3774">
    <property type="taxonomic scope" value="Bacteria"/>
</dbReference>
<dbReference type="RefSeq" id="WP_051170712.1">
    <property type="nucleotide sequence ID" value="NZ_ATMJ01000013.1"/>
</dbReference>
<evidence type="ECO:0000313" key="1">
    <source>
        <dbReference type="EMBL" id="KFD17366.1"/>
    </source>
</evidence>
<organism evidence="1 2">
    <name type="scientific">Tatumella ptyseos ATCC 33301</name>
    <dbReference type="NCBI Taxonomy" id="1005995"/>
    <lineage>
        <taxon>Bacteria</taxon>
        <taxon>Pseudomonadati</taxon>
        <taxon>Pseudomonadota</taxon>
        <taxon>Gammaproteobacteria</taxon>
        <taxon>Enterobacterales</taxon>
        <taxon>Erwiniaceae</taxon>
        <taxon>Tatumella</taxon>
    </lineage>
</organism>
<dbReference type="Gene3D" id="3.90.550.20">
    <property type="match status" value="1"/>
</dbReference>
<protein>
    <submittedName>
        <fullName evidence="1">Polyprotein</fullName>
    </submittedName>
</protein>
<evidence type="ECO:0000313" key="2">
    <source>
        <dbReference type="Proteomes" id="UP000028602"/>
    </source>
</evidence>
<name>A0A085JA70_9GAMM</name>
<dbReference type="InterPro" id="IPR008441">
    <property type="entry name" value="AfumC-like_glycosyl_Trfase"/>
</dbReference>
<reference evidence="1 2" key="1">
    <citation type="submission" date="2014-05" db="EMBL/GenBank/DDBJ databases">
        <title>ATOL: Assembling a taxonomically balanced genome-scale reconstruction of the evolutionary history of the Enterobacteriaceae.</title>
        <authorList>
            <person name="Plunkett G.III."/>
            <person name="Neeno-Eckwall E.C."/>
            <person name="Glasner J.D."/>
            <person name="Perna N.T."/>
        </authorList>
    </citation>
    <scope>NUCLEOTIDE SEQUENCE [LARGE SCALE GENOMIC DNA]</scope>
    <source>
        <strain evidence="1 2">ATCC 33301</strain>
    </source>
</reference>
<keyword evidence="2" id="KW-1185">Reference proteome</keyword>
<dbReference type="EMBL" id="JMPR01000048">
    <property type="protein sequence ID" value="KFD17366.1"/>
    <property type="molecule type" value="Genomic_DNA"/>
</dbReference>
<dbReference type="SUPFAM" id="SSF53448">
    <property type="entry name" value="Nucleotide-diphospho-sugar transferases"/>
    <property type="match status" value="1"/>
</dbReference>
<dbReference type="Proteomes" id="UP000028602">
    <property type="component" value="Unassembled WGS sequence"/>
</dbReference>
<comment type="caution">
    <text evidence="1">The sequence shown here is derived from an EMBL/GenBank/DDBJ whole genome shotgun (WGS) entry which is preliminary data.</text>
</comment>
<proteinExistence type="predicted"/>
<dbReference type="AlphaFoldDB" id="A0A085JA70"/>
<dbReference type="InterPro" id="IPR029044">
    <property type="entry name" value="Nucleotide-diphossugar_trans"/>
</dbReference>
<accession>A0A085JA70</accession>
<dbReference type="GO" id="GO:0016757">
    <property type="term" value="F:glycosyltransferase activity"/>
    <property type="evidence" value="ECO:0007669"/>
    <property type="project" value="InterPro"/>
</dbReference>
<dbReference type="Pfam" id="PF05704">
    <property type="entry name" value="Caps_synth"/>
    <property type="match status" value="1"/>
</dbReference>
<dbReference type="OrthoDB" id="9802881at2"/>
<gene>
    <name evidence="1" type="ORF">GTPT_3203</name>
</gene>
<sequence length="317" mass="37031">MFLRESINSVKQFINHIASRIKILFIIYSNDAKVISPKFLEFNNDAVRPAYSYPKVIWLYWHSIDEVPTIVNLCVERIRSYCPEFEVNFLNESTVKDFITVPDISEELPIAIKADYIRLKLLDTYGGIWMDSSILLNDNIEWIFERINNHDAFVFFSDECTEDINFPITENWFIVAPLGSLFIRAWLREFSLCIFSNSPTEFYNDIKYNKSFVQKLTRPDYLLCYISAIKVLRENYFKVLYASSSSVGHYFNYKYKFNGLYVATVLTKKNESDIPKLKLIKLTSQVRNVVENTLSSGKIKKGSYIYNVIKSNHSGTQ</sequence>